<dbReference type="InterPro" id="IPR000048">
    <property type="entry name" value="IQ_motif_EF-hand-BS"/>
</dbReference>
<dbReference type="InterPro" id="IPR056855">
    <property type="entry name" value="ATP-grasp_IQCH"/>
</dbReference>
<feature type="region of interest" description="Disordered" evidence="2">
    <location>
        <begin position="132"/>
        <end position="157"/>
    </location>
</feature>
<feature type="region of interest" description="Disordered" evidence="2">
    <location>
        <begin position="79"/>
        <end position="106"/>
    </location>
</feature>
<dbReference type="InterPro" id="IPR038752">
    <property type="entry name" value="IQCH"/>
</dbReference>
<gene>
    <name evidence="4" type="ORF">GTHE00462_LOCUS2385</name>
</gene>
<evidence type="ECO:0000256" key="2">
    <source>
        <dbReference type="SAM" id="MobiDB-lite"/>
    </source>
</evidence>
<evidence type="ECO:0000313" key="4">
    <source>
        <dbReference type="EMBL" id="CAE2193074.1"/>
    </source>
</evidence>
<feature type="coiled-coil region" evidence="1">
    <location>
        <begin position="36"/>
        <end position="63"/>
    </location>
</feature>
<dbReference type="PANTHER" id="PTHR14465:SF0">
    <property type="entry name" value="IQ DOMAIN-CONTAINING PROTEIN H"/>
    <property type="match status" value="1"/>
</dbReference>
<dbReference type="Pfam" id="PF24923">
    <property type="entry name" value="ATP-grasp_IQCH"/>
    <property type="match status" value="1"/>
</dbReference>
<feature type="domain" description="IQCH-like ATP-grasp" evidence="3">
    <location>
        <begin position="656"/>
        <end position="915"/>
    </location>
</feature>
<dbReference type="PROSITE" id="PS50096">
    <property type="entry name" value="IQ"/>
    <property type="match status" value="1"/>
</dbReference>
<dbReference type="PANTHER" id="PTHR14465">
    <property type="entry name" value="IQ DOMAIN-CONTAINING PROTEIN H"/>
    <property type="match status" value="1"/>
</dbReference>
<name>A0A7S4HAT3_GUITH</name>
<dbReference type="Gene3D" id="1.20.5.190">
    <property type="match status" value="1"/>
</dbReference>
<reference evidence="4" key="1">
    <citation type="submission" date="2021-01" db="EMBL/GenBank/DDBJ databases">
        <authorList>
            <person name="Corre E."/>
            <person name="Pelletier E."/>
            <person name="Niang G."/>
            <person name="Scheremetjew M."/>
            <person name="Finn R."/>
            <person name="Kale V."/>
            <person name="Holt S."/>
            <person name="Cochrane G."/>
            <person name="Meng A."/>
            <person name="Brown T."/>
            <person name="Cohen L."/>
        </authorList>
    </citation>
    <scope>NUCLEOTIDE SEQUENCE</scope>
    <source>
        <strain evidence="4">CCMP 2712</strain>
    </source>
</reference>
<sequence>MPSTSYHAEDVGKILLEVQNNLRALRSDLSATSTSEASATKKISLLQQLIDKAENDIKLKTEVVLNNAFNEQYTTLPAIRDTKRSRSTSRPNSASLRRLSVKEQMQSKRQMDLIMQPNSSEARNFLQERFGVAAPPPPKPRQPKKVPGSVIRSKTSEPGTVLPAAVRRDPSAPPPRLTQKDIHKGMSELVNKGLIPKYVDLTPAFVRTPAPVLCGPVQMHPWDEQFVRQEPYTNPTGFSLAGVKMDMISSARQVDLNTLPRSTASMRSKPHKSMSVQMEVGEQEESKVRKVSVAIAPAGEEGGDEDLPEMGGGRDKKEGGGTPRDYNTLLDEFSLHQFIIRRGLTLSSTPEFESYKRKHTVMWGAIQDIISRLERFLGNYNVPLAYVDGNKVALLAQLDYKEPSNDDLLDCLVNLEQVLELVKLPGGRYRGSDKERSASLVLQSVYRGHFCRKQFRQSLHRYKSCCIIQRQWRTIITFRRATKLIEEKIEDRKTQFQQLSIKLQQQWQDMSRRKRVVVHVPSISREEAQRMSVQDFAIRQNNQLGRLTWSSSPDVEVIYVAPFPLSPDVVQYYSKLLQVRGTESADDRFKIVFPENYDRFPSHFSISSILLYSPRCLKRIINFAKGKDAYIIPGVVGPEDLKLACCLNMPLLSPEPQVATVYSSKSGSRRIFSIAEVNSPPGAYDLYSTEETLHALARLIFERLDVQRWLFKIDDEFGGRGHAWLETSALQSHAALLRERERSLNLWMDPQKQQAALRKVVEELEQILPKRAQIAHKDIYPTWEAYEETFTRVGGTIEAAAGGQVDSPCVNLFILPTGEVSIHSTHDHLFTQDYHYMGAIFPQQTANKKALNAAATAIGKVCADKGIIGYISVDFVAFRDEEGYPRLWAVDLNIGMHDTAVSFELFRFLTGGNFNPLLGEFMADVEGENMEESSEINMEGQRRCYAVCDPLYHPNIANVQYNVFFNLCRLKGIHFDLEEKVGTAFMLVDSFAAGFLALLCVGSKASSALKMISEGLNFIHSQLGISKMSDKFLAPASNFKATMKEVKKRIARFQEVEEQEKADTR</sequence>
<evidence type="ECO:0000256" key="1">
    <source>
        <dbReference type="SAM" id="Coils"/>
    </source>
</evidence>
<protein>
    <recommendedName>
        <fullName evidence="3">IQCH-like ATP-grasp domain-containing protein</fullName>
    </recommendedName>
</protein>
<feature type="region of interest" description="Disordered" evidence="2">
    <location>
        <begin position="263"/>
        <end position="323"/>
    </location>
</feature>
<organism evidence="4">
    <name type="scientific">Guillardia theta</name>
    <name type="common">Cryptophyte</name>
    <name type="synonym">Cryptomonas phi</name>
    <dbReference type="NCBI Taxonomy" id="55529"/>
    <lineage>
        <taxon>Eukaryota</taxon>
        <taxon>Cryptophyceae</taxon>
        <taxon>Pyrenomonadales</taxon>
        <taxon>Geminigeraceae</taxon>
        <taxon>Guillardia</taxon>
    </lineage>
</organism>
<dbReference type="SMART" id="SM00015">
    <property type="entry name" value="IQ"/>
    <property type="match status" value="1"/>
</dbReference>
<dbReference type="AlphaFoldDB" id="A0A7S4HAT3"/>
<evidence type="ECO:0000259" key="3">
    <source>
        <dbReference type="Pfam" id="PF24923"/>
    </source>
</evidence>
<proteinExistence type="predicted"/>
<dbReference type="EMBL" id="HBKN01002809">
    <property type="protein sequence ID" value="CAE2193074.1"/>
    <property type="molecule type" value="Transcribed_RNA"/>
</dbReference>
<keyword evidence="1" id="KW-0175">Coiled coil</keyword>
<accession>A0A7S4HAT3</accession>